<organism evidence="1 3">
    <name type="scientific">Ficus carica</name>
    <name type="common">Common fig</name>
    <dbReference type="NCBI Taxonomy" id="3494"/>
    <lineage>
        <taxon>Eukaryota</taxon>
        <taxon>Viridiplantae</taxon>
        <taxon>Streptophyta</taxon>
        <taxon>Embryophyta</taxon>
        <taxon>Tracheophyta</taxon>
        <taxon>Spermatophyta</taxon>
        <taxon>Magnoliopsida</taxon>
        <taxon>eudicotyledons</taxon>
        <taxon>Gunneridae</taxon>
        <taxon>Pentapetalae</taxon>
        <taxon>rosids</taxon>
        <taxon>fabids</taxon>
        <taxon>Rosales</taxon>
        <taxon>Moraceae</taxon>
        <taxon>Ficeae</taxon>
        <taxon>Ficus</taxon>
    </lineage>
</organism>
<dbReference type="EMBL" id="BTGU01009433">
    <property type="protein sequence ID" value="GMN24126.1"/>
    <property type="molecule type" value="Genomic_DNA"/>
</dbReference>
<evidence type="ECO:0000313" key="2">
    <source>
        <dbReference type="EMBL" id="GMN24126.1"/>
    </source>
</evidence>
<protein>
    <submittedName>
        <fullName evidence="1">Uncharacterized protein</fullName>
    </submittedName>
</protein>
<dbReference type="AlphaFoldDB" id="A0AA87Z2S4"/>
<name>A0AA87Z2S4_FICCA</name>
<evidence type="ECO:0000313" key="1">
    <source>
        <dbReference type="EMBL" id="GMN24110.1"/>
    </source>
</evidence>
<accession>A0AA87Z2S4</accession>
<comment type="caution">
    <text evidence="1">The sequence shown here is derived from an EMBL/GenBank/DDBJ whole genome shotgun (WGS) entry which is preliminary data.</text>
</comment>
<sequence>MAHPVFAELNSDLRLVALFCGTSLCDNSRDGIRQVTTPSLDGTLADQLVAALDDLSEELLWVLTEHTIPITEDLLLANNQSWGNN</sequence>
<dbReference type="Proteomes" id="UP001187192">
    <property type="component" value="Unassembled WGS sequence"/>
</dbReference>
<dbReference type="EMBL" id="BTGU01009432">
    <property type="protein sequence ID" value="GMN24110.1"/>
    <property type="molecule type" value="Genomic_DNA"/>
</dbReference>
<proteinExistence type="predicted"/>
<reference evidence="1" key="1">
    <citation type="submission" date="2023-07" db="EMBL/GenBank/DDBJ databases">
        <title>draft genome sequence of fig (Ficus carica).</title>
        <authorList>
            <person name="Takahashi T."/>
            <person name="Nishimura K."/>
        </authorList>
    </citation>
    <scope>NUCLEOTIDE SEQUENCE</scope>
</reference>
<keyword evidence="3" id="KW-1185">Reference proteome</keyword>
<gene>
    <name evidence="1" type="ORF">TIFTF001_051349</name>
    <name evidence="2" type="ORF">TIFTF001_051350</name>
</gene>
<evidence type="ECO:0000313" key="3">
    <source>
        <dbReference type="Proteomes" id="UP001187192"/>
    </source>
</evidence>